<evidence type="ECO:0000256" key="2">
    <source>
        <dbReference type="SAM" id="SignalP"/>
    </source>
</evidence>
<organism evidence="3 4">
    <name type="scientific">Lysobacter arvi</name>
    <dbReference type="NCBI Taxonomy" id="3038776"/>
    <lineage>
        <taxon>Bacteria</taxon>
        <taxon>Pseudomonadati</taxon>
        <taxon>Pseudomonadota</taxon>
        <taxon>Gammaproteobacteria</taxon>
        <taxon>Lysobacterales</taxon>
        <taxon>Lysobacteraceae</taxon>
        <taxon>Lysobacter</taxon>
    </lineage>
</organism>
<evidence type="ECO:0000313" key="3">
    <source>
        <dbReference type="EMBL" id="MDR0182169.1"/>
    </source>
</evidence>
<dbReference type="Proteomes" id="UP001233535">
    <property type="component" value="Unassembled WGS sequence"/>
</dbReference>
<dbReference type="InterPro" id="IPR005297">
    <property type="entry name" value="Lipoprotein_repeat"/>
</dbReference>
<feature type="signal peptide" evidence="2">
    <location>
        <begin position="1"/>
        <end position="18"/>
    </location>
</feature>
<dbReference type="Pfam" id="PF03640">
    <property type="entry name" value="Lipoprotein_15"/>
    <property type="match status" value="1"/>
</dbReference>
<reference evidence="3 4" key="1">
    <citation type="submission" date="2023-04" db="EMBL/GenBank/DDBJ databases">
        <title>Lysobacter sp. strain UC isolated from soil sample.</title>
        <authorList>
            <person name="Choksket S."/>
            <person name="Harshvardhan F."/>
            <person name="Rana R."/>
            <person name="Patil P.B."/>
            <person name="Korpole S."/>
        </authorList>
    </citation>
    <scope>NUCLEOTIDE SEQUENCE [LARGE SCALE GENOMIC DNA]</scope>
    <source>
        <strain evidence="3 4">UC</strain>
    </source>
</reference>
<evidence type="ECO:0008006" key="5">
    <source>
        <dbReference type="Google" id="ProtNLM"/>
    </source>
</evidence>
<name>A0ABU1CCN2_9GAMM</name>
<accession>A0ABU1CCN2</accession>
<protein>
    <recommendedName>
        <fullName evidence="5">Lipoprotein with Yx(FWY)xxD motif</fullName>
    </recommendedName>
</protein>
<sequence>MHPIHRFTALALIAAAVAACGDGPNGRINGATDAQGNATEREPTTPAATQSTPDGATPSASDPASGPVLALAQPQAGSGPNTAYLVNSANSAVYALEGDVNGNRCDDACIQVWPPVLTSQARSGVGEGLRAELLGTVGRPDGSTQVTYDRKPLYRYNADTGAGRTGGHGVRDQWGHWSLLDAAGRPLPDAPKADAGTANKP</sequence>
<dbReference type="PANTHER" id="PTHR39335:SF1">
    <property type="entry name" value="BLL4220 PROTEIN"/>
    <property type="match status" value="1"/>
</dbReference>
<feature type="region of interest" description="Disordered" evidence="1">
    <location>
        <begin position="181"/>
        <end position="201"/>
    </location>
</feature>
<proteinExistence type="predicted"/>
<keyword evidence="4" id="KW-1185">Reference proteome</keyword>
<dbReference type="PANTHER" id="PTHR39335">
    <property type="entry name" value="BLL4220 PROTEIN"/>
    <property type="match status" value="1"/>
</dbReference>
<feature type="region of interest" description="Disordered" evidence="1">
    <location>
        <begin position="28"/>
        <end position="77"/>
    </location>
</feature>
<gene>
    <name evidence="3" type="ORF">P8609_04180</name>
</gene>
<dbReference type="RefSeq" id="WP_309261326.1">
    <property type="nucleotide sequence ID" value="NZ_JARUHG010000001.1"/>
</dbReference>
<comment type="caution">
    <text evidence="3">The sequence shown here is derived from an EMBL/GenBank/DDBJ whole genome shotgun (WGS) entry which is preliminary data.</text>
</comment>
<feature type="compositionally biased region" description="Polar residues" evidence="1">
    <location>
        <begin position="50"/>
        <end position="62"/>
    </location>
</feature>
<keyword evidence="2" id="KW-0732">Signal</keyword>
<dbReference type="EMBL" id="JARUHG010000001">
    <property type="protein sequence ID" value="MDR0182169.1"/>
    <property type="molecule type" value="Genomic_DNA"/>
</dbReference>
<feature type="chain" id="PRO_5047414658" description="Lipoprotein with Yx(FWY)xxD motif" evidence="2">
    <location>
        <begin position="19"/>
        <end position="201"/>
    </location>
</feature>
<evidence type="ECO:0000256" key="1">
    <source>
        <dbReference type="SAM" id="MobiDB-lite"/>
    </source>
</evidence>
<dbReference type="PROSITE" id="PS51257">
    <property type="entry name" value="PROKAR_LIPOPROTEIN"/>
    <property type="match status" value="1"/>
</dbReference>
<evidence type="ECO:0000313" key="4">
    <source>
        <dbReference type="Proteomes" id="UP001233535"/>
    </source>
</evidence>